<evidence type="ECO:0000259" key="11">
    <source>
        <dbReference type="Pfam" id="PF00060"/>
    </source>
</evidence>
<keyword evidence="3" id="KW-1003">Cell membrane</keyword>
<feature type="transmembrane region" description="Helical" evidence="10">
    <location>
        <begin position="389"/>
        <end position="412"/>
    </location>
</feature>
<feature type="transmembrane region" description="Helical" evidence="10">
    <location>
        <begin position="635"/>
        <end position="654"/>
    </location>
</feature>
<evidence type="ECO:0000313" key="13">
    <source>
        <dbReference type="EMBL" id="CAL7934105.1"/>
    </source>
</evidence>
<name>A0ABP1MZF7_XYLVO</name>
<protein>
    <submittedName>
        <fullName evidence="13">Uncharacterized protein</fullName>
    </submittedName>
</protein>
<evidence type="ECO:0000256" key="5">
    <source>
        <dbReference type="ARBA" id="ARBA00022989"/>
    </source>
</evidence>
<dbReference type="PANTHER" id="PTHR42643:SF33">
    <property type="entry name" value="GLUTAMATE RECEPTOR 2-LIKE PROTEIN"/>
    <property type="match status" value="1"/>
</dbReference>
<evidence type="ECO:0000256" key="1">
    <source>
        <dbReference type="ARBA" id="ARBA00004651"/>
    </source>
</evidence>
<evidence type="ECO:0000256" key="8">
    <source>
        <dbReference type="ARBA" id="ARBA00023180"/>
    </source>
</evidence>
<dbReference type="Proteomes" id="UP001642520">
    <property type="component" value="Unassembled WGS sequence"/>
</dbReference>
<dbReference type="Gene3D" id="3.40.190.10">
    <property type="entry name" value="Periplasmic binding protein-like II"/>
    <property type="match status" value="1"/>
</dbReference>
<comment type="subcellular location">
    <subcellularLocation>
        <location evidence="1">Cell membrane</location>
        <topology evidence="1">Multi-pass membrane protein</topology>
    </subcellularLocation>
</comment>
<feature type="transmembrane region" description="Helical" evidence="10">
    <location>
        <begin position="454"/>
        <end position="477"/>
    </location>
</feature>
<feature type="domain" description="Ionotropic receptor 75a N-terminal" evidence="12">
    <location>
        <begin position="29"/>
        <end position="164"/>
    </location>
</feature>
<evidence type="ECO:0000256" key="3">
    <source>
        <dbReference type="ARBA" id="ARBA00022475"/>
    </source>
</evidence>
<dbReference type="InterPro" id="IPR057074">
    <property type="entry name" value="IR75A_N"/>
</dbReference>
<evidence type="ECO:0000259" key="12">
    <source>
        <dbReference type="Pfam" id="PF24576"/>
    </source>
</evidence>
<accession>A0ABP1MZF7</accession>
<evidence type="ECO:0000256" key="7">
    <source>
        <dbReference type="ARBA" id="ARBA00023170"/>
    </source>
</evidence>
<dbReference type="InterPro" id="IPR052192">
    <property type="entry name" value="Insect_Ionotropic_Sensory_Rcpt"/>
</dbReference>
<feature type="region of interest" description="Disordered" evidence="9">
    <location>
        <begin position="700"/>
        <end position="759"/>
    </location>
</feature>
<dbReference type="Pfam" id="PF00060">
    <property type="entry name" value="Lig_chan"/>
    <property type="match status" value="1"/>
</dbReference>
<feature type="compositionally biased region" description="Basic and acidic residues" evidence="9">
    <location>
        <begin position="744"/>
        <end position="759"/>
    </location>
</feature>
<keyword evidence="5 10" id="KW-1133">Transmembrane helix</keyword>
<reference evidence="13 14" key="1">
    <citation type="submission" date="2024-08" db="EMBL/GenBank/DDBJ databases">
        <authorList>
            <person name="Will J Nash"/>
            <person name="Angela Man"/>
            <person name="Seanna McTaggart"/>
            <person name="Kendall Baker"/>
            <person name="Tom Barker"/>
            <person name="Leah Catchpole"/>
            <person name="Alex Durrant"/>
            <person name="Karim Gharbi"/>
            <person name="Naomi Irish"/>
            <person name="Gemy Kaithakottil"/>
            <person name="Debby Ku"/>
            <person name="Aaliyah Providence"/>
            <person name="Felix Shaw"/>
            <person name="David Swarbreck"/>
            <person name="Chris Watkins"/>
            <person name="Ann M. McCartney"/>
            <person name="Giulio Formenti"/>
            <person name="Alice Mouton"/>
            <person name="Noel Vella"/>
            <person name="Bjorn M von Reumont"/>
            <person name="Adriana Vella"/>
            <person name="Wilfried Haerty"/>
        </authorList>
    </citation>
    <scope>NUCLEOTIDE SEQUENCE [LARGE SCALE GENOMIC DNA]</scope>
</reference>
<evidence type="ECO:0000256" key="10">
    <source>
        <dbReference type="SAM" id="Phobius"/>
    </source>
</evidence>
<organism evidence="13 14">
    <name type="scientific">Xylocopa violacea</name>
    <name type="common">Violet carpenter bee</name>
    <name type="synonym">Apis violacea</name>
    <dbReference type="NCBI Taxonomy" id="135666"/>
    <lineage>
        <taxon>Eukaryota</taxon>
        <taxon>Metazoa</taxon>
        <taxon>Ecdysozoa</taxon>
        <taxon>Arthropoda</taxon>
        <taxon>Hexapoda</taxon>
        <taxon>Insecta</taxon>
        <taxon>Pterygota</taxon>
        <taxon>Neoptera</taxon>
        <taxon>Endopterygota</taxon>
        <taxon>Hymenoptera</taxon>
        <taxon>Apocrita</taxon>
        <taxon>Aculeata</taxon>
        <taxon>Apoidea</taxon>
        <taxon>Anthophila</taxon>
        <taxon>Apidae</taxon>
        <taxon>Xylocopa</taxon>
        <taxon>Xylocopa</taxon>
    </lineage>
</organism>
<comment type="caution">
    <text evidence="13">The sequence shown here is derived from an EMBL/GenBank/DDBJ whole genome shotgun (WGS) entry which is preliminary data.</text>
</comment>
<keyword evidence="4 10" id="KW-0812">Transmembrane</keyword>
<evidence type="ECO:0000256" key="4">
    <source>
        <dbReference type="ARBA" id="ARBA00022692"/>
    </source>
</evidence>
<sequence>MIARNTSVGFFTTALFAMAATTCILPSPLTLQLILEFAKWRAWDQIVLFENLTSLDCVFTYTRPLIACLANEGISVSIQSAVNPNLPDALAIQKHRIGSIVLLDGLNLTSPDNILNVASQKSQFNYYVSWLMITTRNTDATIDTVLRHLNIGIDSDVVVATPSSSYEAIQKLSRMYWNKTCSSLQRYGNHFEFHKPSIKRFDENASVNLNYAVLENRTMLFHFIHVYKIRHVDNTSLVTNFLGSWNPDFWSLHSPISVKLRSDFKGLPIVFGVLNETIDGHTDVPEEEANDIAPLLDFANFVTSSVNASIELIPHEKLGTLNNKVWNNLLGDVVSGAVDIGLGYITVTEERQAEMSFCHPLIRYMRNIYYHPLETGTMRDIFRQPFNNYLLGCVASTYFAILIAMGLIIYAAKTVLHYTEETRVGIGEAALWCISIMCMQGSPWTPRNPSGKTVLLFSLMFALVMYNAYAGFITSILSVQASGIKSITDILSHNFKLGYSITDDEYIRNVNDSNLRELYIRAFNNRESRLDTTSGLTKAVKGHYGFFISATLARRALRSTLIQERCTLKELPLPQTFTMVALPMANSCPYKKIINLNILKIRERGVLNRITERMLPEMPRCKSPTTFHSARLADVYSAFFILIAGGLSSIPIWIAERIWNRRRQMKETIVRGMRNHHLIPSHLPHLPHLPRFPAFSRFPHLPHIHSRQNPRKGVSGNHGSRRDSTRNEGHHASSVCVPVPEESSPTKKMEERVDSDAEINRPRFEPKFFSWRKQASVKHANWSSFSGSQRRKLIGGQKGRSRDNTVFPFHQ</sequence>
<keyword evidence="8" id="KW-0325">Glycoprotein</keyword>
<dbReference type="SUPFAM" id="SSF53850">
    <property type="entry name" value="Periplasmic binding protein-like II"/>
    <property type="match status" value="1"/>
</dbReference>
<dbReference type="EMBL" id="CAXAJV020001281">
    <property type="protein sequence ID" value="CAL7934105.1"/>
    <property type="molecule type" value="Genomic_DNA"/>
</dbReference>
<keyword evidence="14" id="KW-1185">Reference proteome</keyword>
<comment type="similarity">
    <text evidence="2">Belongs to the glutamate-gated ion channel (TC 1.A.10.1) family.</text>
</comment>
<dbReference type="InterPro" id="IPR001320">
    <property type="entry name" value="Iontro_rcpt_C"/>
</dbReference>
<gene>
    <name evidence="13" type="ORF">XYLVIOL_LOCUS856</name>
</gene>
<feature type="compositionally biased region" description="Basic and acidic residues" evidence="9">
    <location>
        <begin position="720"/>
        <end position="731"/>
    </location>
</feature>
<feature type="region of interest" description="Disordered" evidence="9">
    <location>
        <begin position="778"/>
        <end position="811"/>
    </location>
</feature>
<evidence type="ECO:0000313" key="14">
    <source>
        <dbReference type="Proteomes" id="UP001642520"/>
    </source>
</evidence>
<evidence type="ECO:0000256" key="6">
    <source>
        <dbReference type="ARBA" id="ARBA00023136"/>
    </source>
</evidence>
<dbReference type="Gene3D" id="1.10.287.70">
    <property type="match status" value="1"/>
</dbReference>
<feature type="domain" description="Ionotropic glutamate receptor C-terminal" evidence="11">
    <location>
        <begin position="399"/>
        <end position="645"/>
    </location>
</feature>
<evidence type="ECO:0000256" key="2">
    <source>
        <dbReference type="ARBA" id="ARBA00008685"/>
    </source>
</evidence>
<dbReference type="PANTHER" id="PTHR42643">
    <property type="entry name" value="IONOTROPIC RECEPTOR 20A-RELATED"/>
    <property type="match status" value="1"/>
</dbReference>
<dbReference type="Pfam" id="PF24576">
    <property type="entry name" value="IR75A_N"/>
    <property type="match status" value="1"/>
</dbReference>
<proteinExistence type="inferred from homology"/>
<evidence type="ECO:0000256" key="9">
    <source>
        <dbReference type="SAM" id="MobiDB-lite"/>
    </source>
</evidence>
<feature type="compositionally biased region" description="Basic residues" evidence="9">
    <location>
        <begin position="700"/>
        <end position="710"/>
    </location>
</feature>
<keyword evidence="6 10" id="KW-0472">Membrane</keyword>
<keyword evidence="7" id="KW-0675">Receptor</keyword>
<feature type="compositionally biased region" description="Low complexity" evidence="9">
    <location>
        <begin position="733"/>
        <end position="743"/>
    </location>
</feature>